<gene>
    <name evidence="6" type="primary">flgA</name>
    <name evidence="6" type="ORF">NRP21_01320</name>
</gene>
<dbReference type="NCBIfam" id="TIGR03170">
    <property type="entry name" value="flgA_cterm"/>
    <property type="match status" value="1"/>
</dbReference>
<comment type="subcellular location">
    <subcellularLocation>
        <location evidence="1">Periplasm</location>
    </subcellularLocation>
</comment>
<organism evidence="6 7">
    <name type="scientific">Roseomonas populi</name>
    <dbReference type="NCBI Taxonomy" id="3121582"/>
    <lineage>
        <taxon>Bacteria</taxon>
        <taxon>Pseudomonadati</taxon>
        <taxon>Pseudomonadota</taxon>
        <taxon>Alphaproteobacteria</taxon>
        <taxon>Acetobacterales</taxon>
        <taxon>Roseomonadaceae</taxon>
        <taxon>Roseomonas</taxon>
    </lineage>
</organism>
<keyword evidence="6" id="KW-0282">Flagellum</keyword>
<dbReference type="Proteomes" id="UP001524642">
    <property type="component" value="Unassembled WGS sequence"/>
</dbReference>
<dbReference type="EMBL" id="JANJOU010000001">
    <property type="protein sequence ID" value="MCR0980685.1"/>
    <property type="molecule type" value="Genomic_DNA"/>
</dbReference>
<evidence type="ECO:0000256" key="2">
    <source>
        <dbReference type="ARBA" id="ARBA00022729"/>
    </source>
</evidence>
<dbReference type="RefSeq" id="WP_257714360.1">
    <property type="nucleotide sequence ID" value="NZ_JANJOU010000001.1"/>
</dbReference>
<dbReference type="CDD" id="cd11614">
    <property type="entry name" value="SAF_CpaB_FlgA_like"/>
    <property type="match status" value="1"/>
</dbReference>
<proteinExistence type="predicted"/>
<dbReference type="InterPro" id="IPR017585">
    <property type="entry name" value="SAF_FlgA"/>
</dbReference>
<reference evidence="6 7" key="1">
    <citation type="submission" date="2022-06" db="EMBL/GenBank/DDBJ databases">
        <title>Roseomonas CN29.</title>
        <authorList>
            <person name="Cheng Y."/>
            <person name="He X."/>
        </authorList>
    </citation>
    <scope>NUCLEOTIDE SEQUENCE [LARGE SCALE GENOMIC DNA]</scope>
    <source>
        <strain evidence="6 7">CN29</strain>
    </source>
</reference>
<protein>
    <submittedName>
        <fullName evidence="6">Flagellar basal body P-ring formation chaperone FlgA</fullName>
    </submittedName>
</protein>
<evidence type="ECO:0000256" key="4">
    <source>
        <dbReference type="SAM" id="SignalP"/>
    </source>
</evidence>
<dbReference type="InterPro" id="IPR039246">
    <property type="entry name" value="Flagellar_FlgA"/>
</dbReference>
<keyword evidence="2 4" id="KW-0732">Signal</keyword>
<dbReference type="PANTHER" id="PTHR36307">
    <property type="entry name" value="FLAGELLA BASAL BODY P-RING FORMATION PROTEIN FLGA"/>
    <property type="match status" value="1"/>
</dbReference>
<accession>A0ABT1WXW3</accession>
<keyword evidence="3" id="KW-0574">Periplasm</keyword>
<dbReference type="Gene3D" id="3.90.1210.10">
    <property type="entry name" value="Antifreeze-like/N-acetylneuraminic acid synthase C-terminal domain"/>
    <property type="match status" value="1"/>
</dbReference>
<sequence length="311" mass="32335">MRALVLLLVLLLPEVARADLAVLRPVAVVEDSVVRLSDLFDGVGANAARAVGPAPAPGRRIVVEAAQLLAIARGNGVAWRPLTAADTVVVERPGRAVARDEVLDLLRGDLGRMGLDTQAELELPGFQAPMVPLASFVQLALEQPVFEAATNRFSATLVVVAEGIPTLRMRVAGRAVATAAVVVATRRLALGEVVAPSDLRLVRQRAERVRAGLASDPGQVVGKALRRPVGEGVGFALADLSLPPVIEKNAVVTMLVEGPGVSMSAQGRAMAAAARGEVVPVMNLSSRSVVEAEAIGPGRVRVAFGSVPVNR</sequence>
<keyword evidence="6" id="KW-0969">Cilium</keyword>
<evidence type="ECO:0000259" key="5">
    <source>
        <dbReference type="SMART" id="SM00858"/>
    </source>
</evidence>
<feature type="domain" description="SAF" evidence="5">
    <location>
        <begin position="179"/>
        <end position="241"/>
    </location>
</feature>
<evidence type="ECO:0000256" key="1">
    <source>
        <dbReference type="ARBA" id="ARBA00004418"/>
    </source>
</evidence>
<dbReference type="Gene3D" id="2.30.30.760">
    <property type="match status" value="1"/>
</dbReference>
<dbReference type="Pfam" id="PF13144">
    <property type="entry name" value="ChapFlgA"/>
    <property type="match status" value="1"/>
</dbReference>
<keyword evidence="7" id="KW-1185">Reference proteome</keyword>
<dbReference type="InterPro" id="IPR013974">
    <property type="entry name" value="SAF"/>
</dbReference>
<comment type="caution">
    <text evidence="6">The sequence shown here is derived from an EMBL/GenBank/DDBJ whole genome shotgun (WGS) entry which is preliminary data.</text>
</comment>
<keyword evidence="6" id="KW-0966">Cell projection</keyword>
<dbReference type="PANTHER" id="PTHR36307:SF1">
    <property type="entry name" value="FLAGELLA BASAL BODY P-RING FORMATION PROTEIN FLGA"/>
    <property type="match status" value="1"/>
</dbReference>
<name>A0ABT1WXW3_9PROT</name>
<evidence type="ECO:0000313" key="6">
    <source>
        <dbReference type="EMBL" id="MCR0980685.1"/>
    </source>
</evidence>
<evidence type="ECO:0000256" key="3">
    <source>
        <dbReference type="ARBA" id="ARBA00022764"/>
    </source>
</evidence>
<dbReference type="SMART" id="SM00858">
    <property type="entry name" value="SAF"/>
    <property type="match status" value="1"/>
</dbReference>
<feature type="chain" id="PRO_5045405965" evidence="4">
    <location>
        <begin position="19"/>
        <end position="311"/>
    </location>
</feature>
<evidence type="ECO:0000313" key="7">
    <source>
        <dbReference type="Proteomes" id="UP001524642"/>
    </source>
</evidence>
<feature type="signal peptide" evidence="4">
    <location>
        <begin position="1"/>
        <end position="18"/>
    </location>
</feature>